<evidence type="ECO:0000256" key="2">
    <source>
        <dbReference type="ARBA" id="ARBA00008016"/>
    </source>
</evidence>
<sequence>MPPASPAASLITHLTLQDFRTYPRLELEVSRPLVALVGENGAGKTNVLEAISLFMPGRGLRRAELTDMARQGGPGSFAISVALETPYGEHRLGTGLDRPDGETRASRICRIDGLPAASPAAFAEHLRLVWLTPDLDGLFRGPPGDRRRFLDRLVLAVDAEHGARVNALERALRSRNRVLEETPDDRLWLDALEREAAELAIAVAAARRETVERLAALILATRDEASPFPFATLTLEGEIDALVATLPAVDAEDRYRALLRESRPRDRAAGRTLVGPQATDLLVRHGPKDIPAAMASTGEQKALLIGLVLAHARLVGGMSGIAPFILLDEVAAHLDPRRRAGLFDTLESLGGQVWMTGADPGLFGELEGRADILQVSPGRIEPLAVA</sequence>
<keyword evidence="7 9" id="KW-0067">ATP-binding</keyword>
<dbReference type="PANTHER" id="PTHR32182:SF0">
    <property type="entry name" value="DNA REPLICATION AND REPAIR PROTEIN RECF"/>
    <property type="match status" value="1"/>
</dbReference>
<evidence type="ECO:0000256" key="4">
    <source>
        <dbReference type="ARBA" id="ARBA00022490"/>
    </source>
</evidence>
<dbReference type="PANTHER" id="PTHR32182">
    <property type="entry name" value="DNA REPLICATION AND REPAIR PROTEIN RECF"/>
    <property type="match status" value="1"/>
</dbReference>
<comment type="similarity">
    <text evidence="2 9">Belongs to the RecF family.</text>
</comment>
<dbReference type="NCBIfam" id="TIGR00611">
    <property type="entry name" value="recf"/>
    <property type="match status" value="1"/>
</dbReference>
<dbReference type="Gene3D" id="3.40.50.300">
    <property type="entry name" value="P-loop containing nucleotide triphosphate hydrolases"/>
    <property type="match status" value="1"/>
</dbReference>
<dbReference type="GO" id="GO:0003697">
    <property type="term" value="F:single-stranded DNA binding"/>
    <property type="evidence" value="ECO:0007669"/>
    <property type="project" value="UniProtKB-UniRule"/>
</dbReference>
<dbReference type="HAMAP" id="MF_00365">
    <property type="entry name" value="RecF"/>
    <property type="match status" value="1"/>
</dbReference>
<proteinExistence type="inferred from homology"/>
<evidence type="ECO:0000259" key="10">
    <source>
        <dbReference type="Pfam" id="PF02463"/>
    </source>
</evidence>
<dbReference type="GO" id="GO:0006260">
    <property type="term" value="P:DNA replication"/>
    <property type="evidence" value="ECO:0007669"/>
    <property type="project" value="UniProtKB-UniRule"/>
</dbReference>
<evidence type="ECO:0000256" key="7">
    <source>
        <dbReference type="ARBA" id="ARBA00022840"/>
    </source>
</evidence>
<dbReference type="RefSeq" id="WP_152584373.1">
    <property type="nucleotide sequence ID" value="NZ_CP045423.1"/>
</dbReference>
<keyword evidence="9" id="KW-0234">DNA repair</keyword>
<dbReference type="SUPFAM" id="SSF52540">
    <property type="entry name" value="P-loop containing nucleoside triphosphate hydrolases"/>
    <property type="match status" value="1"/>
</dbReference>
<dbReference type="GO" id="GO:0009432">
    <property type="term" value="P:SOS response"/>
    <property type="evidence" value="ECO:0007669"/>
    <property type="project" value="UniProtKB-UniRule"/>
</dbReference>
<keyword evidence="5 9" id="KW-0235">DNA replication</keyword>
<name>A0A5P9JQW8_9HYPH</name>
<dbReference type="GO" id="GO:0005524">
    <property type="term" value="F:ATP binding"/>
    <property type="evidence" value="ECO:0007669"/>
    <property type="project" value="UniProtKB-UniRule"/>
</dbReference>
<evidence type="ECO:0000256" key="9">
    <source>
        <dbReference type="HAMAP-Rule" id="MF_00365"/>
    </source>
</evidence>
<keyword evidence="6 9" id="KW-0547">Nucleotide-binding</keyword>
<dbReference type="Pfam" id="PF02463">
    <property type="entry name" value="SMC_N"/>
    <property type="match status" value="1"/>
</dbReference>
<dbReference type="InterPro" id="IPR003395">
    <property type="entry name" value="RecF/RecN/SMC_N"/>
</dbReference>
<dbReference type="AlphaFoldDB" id="A0A5P9JQW8"/>
<dbReference type="KEGG" id="mico:GDR74_00020"/>
<feature type="domain" description="RecF/RecN/SMC N-terminal" evidence="10">
    <location>
        <begin position="11"/>
        <end position="356"/>
    </location>
</feature>
<accession>A0A5P9JQW8</accession>
<evidence type="ECO:0000313" key="12">
    <source>
        <dbReference type="Proteomes" id="UP000325614"/>
    </source>
</evidence>
<dbReference type="EMBL" id="CP045423">
    <property type="protein sequence ID" value="QFU14723.1"/>
    <property type="molecule type" value="Genomic_DNA"/>
</dbReference>
<keyword evidence="9" id="KW-0742">SOS response</keyword>
<organism evidence="11 12">
    <name type="scientific">Microvirga thermotolerans</name>
    <dbReference type="NCBI Taxonomy" id="2651334"/>
    <lineage>
        <taxon>Bacteria</taxon>
        <taxon>Pseudomonadati</taxon>
        <taxon>Pseudomonadota</taxon>
        <taxon>Alphaproteobacteria</taxon>
        <taxon>Hyphomicrobiales</taxon>
        <taxon>Methylobacteriaceae</taxon>
        <taxon>Microvirga</taxon>
    </lineage>
</organism>
<keyword evidence="12" id="KW-1185">Reference proteome</keyword>
<protein>
    <recommendedName>
        <fullName evidence="3 9">DNA replication and repair protein RecF</fullName>
    </recommendedName>
</protein>
<keyword evidence="8 9" id="KW-0238">DNA-binding</keyword>
<keyword evidence="4 9" id="KW-0963">Cytoplasm</keyword>
<evidence type="ECO:0000256" key="8">
    <source>
        <dbReference type="ARBA" id="ARBA00023125"/>
    </source>
</evidence>
<feature type="binding site" evidence="9">
    <location>
        <begin position="38"/>
        <end position="45"/>
    </location>
    <ligand>
        <name>ATP</name>
        <dbReference type="ChEBI" id="CHEBI:30616"/>
    </ligand>
</feature>
<dbReference type="PROSITE" id="PS00617">
    <property type="entry name" value="RECF_1"/>
    <property type="match status" value="1"/>
</dbReference>
<keyword evidence="9" id="KW-0227">DNA damage</keyword>
<dbReference type="Gene3D" id="1.20.1050.90">
    <property type="entry name" value="RecF/RecN/SMC, N-terminal domain"/>
    <property type="match status" value="1"/>
</dbReference>
<dbReference type="GO" id="GO:0006302">
    <property type="term" value="P:double-strand break repair"/>
    <property type="evidence" value="ECO:0007669"/>
    <property type="project" value="TreeGrafter"/>
</dbReference>
<evidence type="ECO:0000313" key="11">
    <source>
        <dbReference type="EMBL" id="QFU14723.1"/>
    </source>
</evidence>
<evidence type="ECO:0000256" key="1">
    <source>
        <dbReference type="ARBA" id="ARBA00004496"/>
    </source>
</evidence>
<dbReference type="InterPro" id="IPR027417">
    <property type="entry name" value="P-loop_NTPase"/>
</dbReference>
<dbReference type="Proteomes" id="UP000325614">
    <property type="component" value="Chromosome"/>
</dbReference>
<dbReference type="InterPro" id="IPR018078">
    <property type="entry name" value="DNA-binding_RecF_CS"/>
</dbReference>
<dbReference type="InterPro" id="IPR001238">
    <property type="entry name" value="DNA-binding_RecF"/>
</dbReference>
<dbReference type="InterPro" id="IPR042174">
    <property type="entry name" value="RecF_2"/>
</dbReference>
<evidence type="ECO:0000256" key="3">
    <source>
        <dbReference type="ARBA" id="ARBA00020170"/>
    </source>
</evidence>
<evidence type="ECO:0000256" key="5">
    <source>
        <dbReference type="ARBA" id="ARBA00022705"/>
    </source>
</evidence>
<gene>
    <name evidence="9 11" type="primary">recF</name>
    <name evidence="11" type="ORF">GDR74_00020</name>
</gene>
<comment type="function">
    <text evidence="9">The RecF protein is involved in DNA metabolism; it is required for DNA replication and normal SOS inducibility. RecF binds preferentially to single-stranded, linear DNA. It also seems to bind ATP.</text>
</comment>
<evidence type="ECO:0000256" key="6">
    <source>
        <dbReference type="ARBA" id="ARBA00022741"/>
    </source>
</evidence>
<dbReference type="GO" id="GO:0000731">
    <property type="term" value="P:DNA synthesis involved in DNA repair"/>
    <property type="evidence" value="ECO:0007669"/>
    <property type="project" value="TreeGrafter"/>
</dbReference>
<comment type="subcellular location">
    <subcellularLocation>
        <location evidence="1 9">Cytoplasm</location>
    </subcellularLocation>
</comment>
<dbReference type="GO" id="GO:0005737">
    <property type="term" value="C:cytoplasm"/>
    <property type="evidence" value="ECO:0007669"/>
    <property type="project" value="UniProtKB-SubCell"/>
</dbReference>
<reference evidence="11 12" key="1">
    <citation type="submission" date="2019-10" db="EMBL/GenBank/DDBJ databases">
        <title>Isolation, Identification of Microvirga thermotolerans HR1, a novel thermophilic bacterium and Comparative Genomics of the genus Microvirga.</title>
        <authorList>
            <person name="Li J."/>
            <person name="Zhang W."/>
            <person name="Lin M."/>
            <person name="Wang J."/>
        </authorList>
    </citation>
    <scope>NUCLEOTIDE SEQUENCE [LARGE SCALE GENOMIC DNA]</scope>
    <source>
        <strain evidence="11 12">HR1</strain>
    </source>
</reference>